<evidence type="ECO:0000259" key="1">
    <source>
        <dbReference type="Pfam" id="PF13524"/>
    </source>
</evidence>
<reference evidence="2" key="1">
    <citation type="submission" date="2021-04" db="EMBL/GenBank/DDBJ databases">
        <title>Isolation of p-tert-butylphenol degrading bacteria Sphingobium phenoxybenzoativorans Tas13 from active sludge.</title>
        <authorList>
            <person name="Li Y."/>
        </authorList>
    </citation>
    <scope>NUCLEOTIDE SEQUENCE</scope>
    <source>
        <strain evidence="2">Tas13</strain>
    </source>
</reference>
<accession>A0A975K4X2</accession>
<proteinExistence type="predicted"/>
<gene>
    <name evidence="2" type="ORF">KFK14_18040</name>
</gene>
<dbReference type="Proteomes" id="UP000681425">
    <property type="component" value="Chromosome"/>
</dbReference>
<dbReference type="InterPro" id="IPR055259">
    <property type="entry name" value="YkvP/CgeB_Glyco_trans-like"/>
</dbReference>
<dbReference type="EMBL" id="CP073910">
    <property type="protein sequence ID" value="QUT04905.1"/>
    <property type="molecule type" value="Genomic_DNA"/>
</dbReference>
<keyword evidence="3" id="KW-1185">Reference proteome</keyword>
<dbReference type="AlphaFoldDB" id="A0A975K4X2"/>
<protein>
    <submittedName>
        <fullName evidence="2">Glycosyltransferase family 1 protein</fullName>
    </submittedName>
</protein>
<evidence type="ECO:0000313" key="3">
    <source>
        <dbReference type="Proteomes" id="UP000681425"/>
    </source>
</evidence>
<feature type="domain" description="Spore protein YkvP/CgeB glycosyl transferase-like" evidence="1">
    <location>
        <begin position="202"/>
        <end position="329"/>
    </location>
</feature>
<dbReference type="Pfam" id="PF13524">
    <property type="entry name" value="Glyco_trans_1_2"/>
    <property type="match status" value="1"/>
</dbReference>
<dbReference type="RefSeq" id="WP_212608638.1">
    <property type="nucleotide sequence ID" value="NZ_CP073910.1"/>
</dbReference>
<evidence type="ECO:0000313" key="2">
    <source>
        <dbReference type="EMBL" id="QUT04905.1"/>
    </source>
</evidence>
<dbReference type="KEGG" id="spph:KFK14_18040"/>
<organism evidence="2 3">
    <name type="scientific">Sphingobium phenoxybenzoativorans</name>
    <dbReference type="NCBI Taxonomy" id="1592790"/>
    <lineage>
        <taxon>Bacteria</taxon>
        <taxon>Pseudomonadati</taxon>
        <taxon>Pseudomonadota</taxon>
        <taxon>Alphaproteobacteria</taxon>
        <taxon>Sphingomonadales</taxon>
        <taxon>Sphingomonadaceae</taxon>
        <taxon>Sphingobium</taxon>
    </lineage>
</organism>
<sequence>MNVVAGVENADVLAPPGAKYTAGRAIRPSFSYLFGELFCRSQSQLLRKFGKAGQSNMQPVHVDRDYDLFMFMCQFPVELTALGQIENWRKRCGKAVAFILETWSHVHESTKTELALLNQFDHVFVLNRECIPNLRKYVTVPISFLSTATDCLLSTPFPENPERFVDVFSMGRRSVPIHEKLVALAGADNSFMYSHDTSKQGAITNWHEHRLMTANTIKRSKYFIAYNHAVVDPSSESKNFKEQALSTRYFEGAAGGSVVLGSAPGCQEFGEYFDWEDAVIDLPEDVADLRGFLSDLDAQTERMALARVTNAAQCLKRHDWAHRWAQILDTLGLEHTAELESRLDKMASIALAAEKSIGNPTTQRSQMALG</sequence>
<name>A0A975K4X2_9SPHN</name>